<dbReference type="PANTHER" id="PTHR38043:SF1">
    <property type="entry name" value="PROTEIN HEMX"/>
    <property type="match status" value="1"/>
</dbReference>
<dbReference type="Pfam" id="PF04375">
    <property type="entry name" value="HemX"/>
    <property type="match status" value="1"/>
</dbReference>
<organism evidence="4 5">
    <name type="scientific">Simiduia agarivorans (strain DSM 21679 / JCM 13881 / BCRC 17597 / SA1)</name>
    <dbReference type="NCBI Taxonomy" id="1117647"/>
    <lineage>
        <taxon>Bacteria</taxon>
        <taxon>Pseudomonadati</taxon>
        <taxon>Pseudomonadota</taxon>
        <taxon>Gammaproteobacteria</taxon>
        <taxon>Cellvibrionales</taxon>
        <taxon>Cellvibrionaceae</taxon>
        <taxon>Simiduia</taxon>
    </lineage>
</organism>
<keyword evidence="5" id="KW-1185">Reference proteome</keyword>
<dbReference type="PANTHER" id="PTHR38043">
    <property type="entry name" value="PROTEIN HEMX"/>
    <property type="match status" value="1"/>
</dbReference>
<dbReference type="InterPro" id="IPR007470">
    <property type="entry name" value="HemX"/>
</dbReference>
<evidence type="ECO:0000256" key="2">
    <source>
        <dbReference type="SAM" id="MobiDB-lite"/>
    </source>
</evidence>
<dbReference type="EMBL" id="CP003746">
    <property type="protein sequence ID" value="AFU99533.1"/>
    <property type="molecule type" value="Genomic_DNA"/>
</dbReference>
<dbReference type="Proteomes" id="UP000000466">
    <property type="component" value="Chromosome"/>
</dbReference>
<dbReference type="GO" id="GO:0004180">
    <property type="term" value="F:carboxypeptidase activity"/>
    <property type="evidence" value="ECO:0007669"/>
    <property type="project" value="UniProtKB-KW"/>
</dbReference>
<keyword evidence="3" id="KW-0812">Transmembrane</keyword>
<evidence type="ECO:0000313" key="5">
    <source>
        <dbReference type="Proteomes" id="UP000000466"/>
    </source>
</evidence>
<keyword evidence="3" id="KW-1133">Transmembrane helix</keyword>
<accession>K4KN47</accession>
<sequence>MVQTTDDPDNKELTHNPTPAPEAPVVKNPASDAVQRFNPAPIWIALVLVTAAAAGGGYWLHQQTGQHHQTLAAVVEKQATDIASLQNARQDVTRQLESALLDFKQVSAERDQAWRDFNERVNTQLAEQSRRLAQLSSSSRARFLIDEARFLMRQANQRLHLEKSTESAERLMVLADGLLAQAATELGNPAGLLAVRKQIAADMQALNAVTDVDYSGIYYQMDALMGRMDGLALAAAPRQFEGEPNVKKWQREADNLWEEITFAWRRFAEELTAFVRVRRYDKPVEPLMPPEHEANLRANIKNQLQTAQWALLRNDSRLYQASIGRAVEWMRSYFPVSPERDQLADALTQLQALNVSQTLPDISGSNQALETFRAQLRFEQEAAQ</sequence>
<evidence type="ECO:0000256" key="1">
    <source>
        <dbReference type="SAM" id="Coils"/>
    </source>
</evidence>
<keyword evidence="1" id="KW-0175">Coiled coil</keyword>
<dbReference type="AlphaFoldDB" id="K4KN47"/>
<feature type="transmembrane region" description="Helical" evidence="3">
    <location>
        <begin position="40"/>
        <end position="60"/>
    </location>
</feature>
<protein>
    <submittedName>
        <fullName evidence="4">Zinc carboxypeptidase-like protein</fullName>
    </submittedName>
</protein>
<feature type="coiled-coil region" evidence="1">
    <location>
        <begin position="75"/>
        <end position="138"/>
    </location>
</feature>
<feature type="region of interest" description="Disordered" evidence="2">
    <location>
        <begin position="1"/>
        <end position="26"/>
    </location>
</feature>
<dbReference type="KEGG" id="saga:M5M_11780"/>
<reference evidence="4 5" key="1">
    <citation type="journal article" date="2013" name="Genome Announc.">
        <title>Complete genome sequence of Simiduia agarivorans SA1(T), a marine bacterium able to degrade a variety of polysaccharides.</title>
        <authorList>
            <person name="Lin S.Y."/>
            <person name="Shieh W.Y."/>
            <person name="Chen J.S."/>
            <person name="Tang S.L."/>
        </authorList>
    </citation>
    <scope>NUCLEOTIDE SEQUENCE [LARGE SCALE GENOMIC DNA]</scope>
    <source>
        <strain evidence="5">DSM 21679 / JCM 13881 / BCRC 17597 / SA1</strain>
    </source>
</reference>
<dbReference type="STRING" id="1117647.M5M_11780"/>
<gene>
    <name evidence="4" type="ordered locus">M5M_11780</name>
</gene>
<proteinExistence type="predicted"/>
<name>K4KN47_SIMAS</name>
<evidence type="ECO:0000313" key="4">
    <source>
        <dbReference type="EMBL" id="AFU99533.1"/>
    </source>
</evidence>
<keyword evidence="3" id="KW-0472">Membrane</keyword>
<dbReference type="HOGENOM" id="CLU_036381_4_1_6"/>
<dbReference type="eggNOG" id="COG2959">
    <property type="taxonomic scope" value="Bacteria"/>
</dbReference>
<evidence type="ECO:0000256" key="3">
    <source>
        <dbReference type="SAM" id="Phobius"/>
    </source>
</evidence>